<evidence type="ECO:0000259" key="2">
    <source>
        <dbReference type="Pfam" id="PF25335"/>
    </source>
</evidence>
<dbReference type="GeneID" id="111500228"/>
<feature type="domain" description="GRPD C-terminal" evidence="2">
    <location>
        <begin position="499"/>
        <end position="633"/>
    </location>
</feature>
<dbReference type="PANTHER" id="PTHR34365:SF7">
    <property type="entry name" value="GLYCINE-RICH DOMAIN-CONTAINING PROTEIN 1"/>
    <property type="match status" value="1"/>
</dbReference>
<feature type="domain" description="GRDP C2" evidence="1">
    <location>
        <begin position="329"/>
        <end position="461"/>
    </location>
</feature>
<dbReference type="Proteomes" id="UP000504608">
    <property type="component" value="Unplaced"/>
</dbReference>
<proteinExistence type="predicted"/>
<gene>
    <name evidence="4" type="primary">LOC111500228</name>
</gene>
<sequence length="899" mass="97778">MEKNQELEWAEAQRIEIGVDLVAAAKRQLQFLSAVDRNRFLYEGPSLERAIYRYNAYWLPLLAKHSESPLFEGPLVVPFDCEWIWHCHRLNPVRYKSDCEELYGKILDNSNVVSTLGSSCPRETEEVWNELYPEEHFNFNFNPTGEYQEDALKALSGLEKYTKYDLVSAVKRQSPFFYQVSRPHMDNEVFLQEAVARYKGFLYLIKSNREKSIKRFCVPTYDIDLIWHTHQLHPISYCKDLKNLLGMILEHDDMDSDRTKGKKLDTGFSGTTKQWEDTFGTRYWKAGAMYRGNSPSPLLLNSYSGSTNLIKDDEVSSKECQNIVHLPELKTVEVLLEFVEVKNKPEGLKGNFFVQFMKSQPDAIFSAKRKLSILSETGVKQVASFQCEPKGDLQFELICNRSSSIPITRTSLTLGSISLPLHDILVPTSKLSMERWLELKPVSDHVSSKPISLRVAISFTVPHPAPRELHMFFSREPSRWTSFLPSCTKMQHSKGWMQVTDEAGNEVISLQLRDSLKEKLGKNPILTSKEVIGIKMSGESSLLAEFVKTGWSLIDGQWFLDFQKKSSEDDHLFKLVGKRLVKFFQGSKLDYEPKNCGKHNHDSDFVTAIEFSAEYPYGRAVALFDLKFGVIKIKEEWMVVPGIMTAFLLLHARKKKGYNGLTVSEENLEVAPVPVSVHTSGKEEKNMNLTNLSSTNTDLKVNVSEGIEVVPVKEEIFSSDCGRYGGDGVSKENITIPLKEDKFSSHCGRCDAGGYTAGSGNMVMSGGCGGCGGGGCGGGCGNIVKSGGCGGCGGGGCGGGCGNMVKSGGCGGCGAGGCGGGCGNIINSGGCGGCGAGGCGGGCGNIVNSGSSVGGIVAKSGGCGGCGGGCGGCGGGCGGFGHKTAQPNEGNNQSDAITA</sequence>
<dbReference type="Pfam" id="PF07173">
    <property type="entry name" value="GRDP-like"/>
    <property type="match status" value="1"/>
</dbReference>
<name>A0A6J1KZD5_CUCMA</name>
<evidence type="ECO:0000313" key="3">
    <source>
        <dbReference type="Proteomes" id="UP000504608"/>
    </source>
</evidence>
<evidence type="ECO:0000313" key="4">
    <source>
        <dbReference type="RefSeq" id="XP_023007682.1"/>
    </source>
</evidence>
<dbReference type="Pfam" id="PF25334">
    <property type="entry name" value="C2_GRDP"/>
    <property type="match status" value="1"/>
</dbReference>
<dbReference type="PANTHER" id="PTHR34365">
    <property type="entry name" value="ENOLASE (DUF1399)"/>
    <property type="match status" value="1"/>
</dbReference>
<dbReference type="KEGG" id="cmax:111500228"/>
<protein>
    <submittedName>
        <fullName evidence="4">Glycine-rich domain-containing protein 1-like isoform X1</fullName>
    </submittedName>
</protein>
<dbReference type="RefSeq" id="XP_023007682.1">
    <property type="nucleotide sequence ID" value="XM_023151914.1"/>
</dbReference>
<dbReference type="InterPro" id="IPR009836">
    <property type="entry name" value="GRDP-like"/>
</dbReference>
<organism evidence="3 4">
    <name type="scientific">Cucurbita maxima</name>
    <name type="common">Pumpkin</name>
    <name type="synonym">Winter squash</name>
    <dbReference type="NCBI Taxonomy" id="3661"/>
    <lineage>
        <taxon>Eukaryota</taxon>
        <taxon>Viridiplantae</taxon>
        <taxon>Streptophyta</taxon>
        <taxon>Embryophyta</taxon>
        <taxon>Tracheophyta</taxon>
        <taxon>Spermatophyta</taxon>
        <taxon>Magnoliopsida</taxon>
        <taxon>eudicotyledons</taxon>
        <taxon>Gunneridae</taxon>
        <taxon>Pentapetalae</taxon>
        <taxon>rosids</taxon>
        <taxon>fabids</taxon>
        <taxon>Cucurbitales</taxon>
        <taxon>Cucurbitaceae</taxon>
        <taxon>Cucurbiteae</taxon>
        <taxon>Cucurbita</taxon>
    </lineage>
</organism>
<accession>A0A6J1KZD5</accession>
<dbReference type="AlphaFoldDB" id="A0A6J1KZD5"/>
<dbReference type="OrthoDB" id="2684236at2759"/>
<evidence type="ECO:0000259" key="1">
    <source>
        <dbReference type="Pfam" id="PF25334"/>
    </source>
</evidence>
<dbReference type="Pfam" id="PF25335">
    <property type="entry name" value="GRDP_C"/>
    <property type="match status" value="1"/>
</dbReference>
<dbReference type="InterPro" id="IPR057518">
    <property type="entry name" value="GRDP_C"/>
</dbReference>
<reference evidence="4" key="1">
    <citation type="submission" date="2025-08" db="UniProtKB">
        <authorList>
            <consortium name="RefSeq"/>
        </authorList>
    </citation>
    <scope>IDENTIFICATION</scope>
    <source>
        <tissue evidence="4">Young leaves</tissue>
    </source>
</reference>
<keyword evidence="3" id="KW-1185">Reference proteome</keyword>
<dbReference type="InterPro" id="IPR057458">
    <property type="entry name" value="GRDP_C2"/>
</dbReference>